<feature type="transmembrane region" description="Helical" evidence="1">
    <location>
        <begin position="415"/>
        <end position="433"/>
    </location>
</feature>
<evidence type="ECO:0008006" key="3">
    <source>
        <dbReference type="Google" id="ProtNLM"/>
    </source>
</evidence>
<feature type="transmembrane region" description="Helical" evidence="1">
    <location>
        <begin position="470"/>
        <end position="488"/>
    </location>
</feature>
<keyword evidence="1" id="KW-1133">Transmembrane helix</keyword>
<dbReference type="PANTHER" id="PTHR38454:SF1">
    <property type="entry name" value="INTEGRAL MEMBRANE PROTEIN"/>
    <property type="match status" value="1"/>
</dbReference>
<evidence type="ECO:0000256" key="1">
    <source>
        <dbReference type="SAM" id="Phobius"/>
    </source>
</evidence>
<dbReference type="PANTHER" id="PTHR38454">
    <property type="entry name" value="INTEGRAL MEMBRANE PROTEIN-RELATED"/>
    <property type="match status" value="1"/>
</dbReference>
<organism evidence="2">
    <name type="scientific">candidate division WOR-3 bacterium</name>
    <dbReference type="NCBI Taxonomy" id="2052148"/>
    <lineage>
        <taxon>Bacteria</taxon>
        <taxon>Bacteria division WOR-3</taxon>
    </lineage>
</organism>
<dbReference type="Pfam" id="PF09586">
    <property type="entry name" value="YfhO"/>
    <property type="match status" value="2"/>
</dbReference>
<feature type="transmembrane region" description="Helical" evidence="1">
    <location>
        <begin position="241"/>
        <end position="261"/>
    </location>
</feature>
<feature type="transmembrane region" description="Helical" evidence="1">
    <location>
        <begin position="342"/>
        <end position="368"/>
    </location>
</feature>
<feature type="transmembrane region" description="Helical" evidence="1">
    <location>
        <begin position="163"/>
        <end position="180"/>
    </location>
</feature>
<evidence type="ECO:0000313" key="2">
    <source>
        <dbReference type="EMBL" id="HGE98780.1"/>
    </source>
</evidence>
<protein>
    <recommendedName>
        <fullName evidence="3">YfhO family protein</fullName>
    </recommendedName>
</protein>
<gene>
    <name evidence="2" type="ORF">ENX07_01740</name>
</gene>
<accession>A0A7C3Z162</accession>
<feature type="transmembrane region" description="Helical" evidence="1">
    <location>
        <begin position="20"/>
        <end position="40"/>
    </location>
</feature>
<keyword evidence="1" id="KW-0472">Membrane</keyword>
<proteinExistence type="predicted"/>
<feature type="transmembrane region" description="Helical" evidence="1">
    <location>
        <begin position="495"/>
        <end position="513"/>
    </location>
</feature>
<feature type="transmembrane region" description="Helical" evidence="1">
    <location>
        <begin position="784"/>
        <end position="804"/>
    </location>
</feature>
<feature type="transmembrane region" description="Helical" evidence="1">
    <location>
        <begin position="112"/>
        <end position="132"/>
    </location>
</feature>
<dbReference type="AlphaFoldDB" id="A0A7C3Z162"/>
<feature type="transmembrane region" description="Helical" evidence="1">
    <location>
        <begin position="189"/>
        <end position="205"/>
    </location>
</feature>
<dbReference type="InterPro" id="IPR018580">
    <property type="entry name" value="Uncharacterised_YfhO"/>
</dbReference>
<sequence>MKKEKKGEVKKGEEKKKVWWKKPILLTIFLFLLLSVIYLFEYLSPNRMLAGTDWLLGSYPSWRFMVEVINKTGNIAFWHPHIFGGVPTVAAFFGDLFSPATIFRLFISPHLVFVYLFVVFIFLAGLGTYLYLREIKIDYLPSILGGILYMFAGSLVTTTYAGHAGRLGSAAAFPWILFFLHRGLKEKRLFWFILMGSVFAFCFLACHFQLIYYGILASGVYFLLSLIAERRENGLKGTLKLVFFYLLGILIMGFLIAIQYLPVYFNLPFAARGQEKGFAFATSWALPPLEIFDLLVPNFSGILDSYWGENYFKLHSEYLGILPILGAGIALLFCFRKRYVRYFTFLGLIALLFSLGARAPLFRIFYYLPGISKFRAPSQAFYLVAFSLVVLTGFGIEEVAKIYGEKGRLRRLRNYLLYFLLITFSLFLFTLFFKDPLLNILKGYVERMSPGQEEKVRNLFANYPSFQGRFFLNIILLAIYSLLFYFLGKGKGKSLLSFGIIFGFLAIFDSWSISKRFMKATLPPEEYYAPDEVVNFLISDKEIYRVYPLHYERANDGILMYYNIHSVGGYHPNPLQSYQEFIGSEKTVMFQPTNLFFQHFLDLLNVKYIITVPLPEDISRYDPNTQIYIKTLKDFFSSPNYELAFQGKRYLIYRNKSFLPRAFLVFNYEAVSSKEEILAKLKGDFSPGEKVLLYEAVPSFQTMGKDSLATCEILDYQPNRILISVKTERPGFLVLSENYHPDWKAKVGGEEKKIYRAYHTFRAVEIPKGEYEVLFYYDSKSYKIGSLLTIIGTIFVLTAIGFWIKGIRF</sequence>
<dbReference type="EMBL" id="DTMQ01000011">
    <property type="protein sequence ID" value="HGE98780.1"/>
    <property type="molecule type" value="Genomic_DNA"/>
</dbReference>
<reference evidence="2" key="1">
    <citation type="journal article" date="2020" name="mSystems">
        <title>Genome- and Community-Level Interaction Insights into Carbon Utilization and Element Cycling Functions of Hydrothermarchaeota in Hydrothermal Sediment.</title>
        <authorList>
            <person name="Zhou Z."/>
            <person name="Liu Y."/>
            <person name="Xu W."/>
            <person name="Pan J."/>
            <person name="Luo Z.H."/>
            <person name="Li M."/>
        </authorList>
    </citation>
    <scope>NUCLEOTIDE SEQUENCE [LARGE SCALE GENOMIC DNA]</scope>
    <source>
        <strain evidence="2">SpSt-906</strain>
    </source>
</reference>
<feature type="transmembrane region" description="Helical" evidence="1">
    <location>
        <begin position="211"/>
        <end position="229"/>
    </location>
</feature>
<feature type="transmembrane region" description="Helical" evidence="1">
    <location>
        <begin position="139"/>
        <end position="157"/>
    </location>
</feature>
<comment type="caution">
    <text evidence="2">The sequence shown here is derived from an EMBL/GenBank/DDBJ whole genome shotgun (WGS) entry which is preliminary data.</text>
</comment>
<feature type="transmembrane region" description="Helical" evidence="1">
    <location>
        <begin position="380"/>
        <end position="403"/>
    </location>
</feature>
<name>A0A7C3Z162_UNCW3</name>
<keyword evidence="1" id="KW-0812">Transmembrane</keyword>
<feature type="transmembrane region" description="Helical" evidence="1">
    <location>
        <begin position="318"/>
        <end position="335"/>
    </location>
</feature>